<protein>
    <recommendedName>
        <fullName evidence="3">OCEL domain-containing protein</fullName>
    </recommendedName>
</protein>
<name>A0ABD0YJQ1_9HEMI</name>
<proteinExistence type="predicted"/>
<dbReference type="EMBL" id="JBFDAA010000016">
    <property type="protein sequence ID" value="KAL1117349.1"/>
    <property type="molecule type" value="Genomic_DNA"/>
</dbReference>
<evidence type="ECO:0000313" key="1">
    <source>
        <dbReference type="EMBL" id="KAL1117349.1"/>
    </source>
</evidence>
<accession>A0ABD0YJQ1</accession>
<evidence type="ECO:0008006" key="3">
    <source>
        <dbReference type="Google" id="ProtNLM"/>
    </source>
</evidence>
<dbReference type="AlphaFoldDB" id="A0ABD0YJQ1"/>
<keyword evidence="2" id="KW-1185">Reference proteome</keyword>
<sequence>MQHGISEASLQIQREACVVYEEDLAGASLLPVYFSDSETSKGSVAPPPLKITGDFGPELPSGRRTSQYLGLYDRVDPEDSIKDIISENDFYRFVLFKRHYEKYLNISRKYEEARNIAYYLEEKYHEIKVSSQLLLLILGF</sequence>
<comment type="caution">
    <text evidence="1">The sequence shown here is derived from an EMBL/GenBank/DDBJ whole genome shotgun (WGS) entry which is preliminary data.</text>
</comment>
<gene>
    <name evidence="1" type="ORF">AAG570_004675</name>
</gene>
<evidence type="ECO:0000313" key="2">
    <source>
        <dbReference type="Proteomes" id="UP001558652"/>
    </source>
</evidence>
<organism evidence="1 2">
    <name type="scientific">Ranatra chinensis</name>
    <dbReference type="NCBI Taxonomy" id="642074"/>
    <lineage>
        <taxon>Eukaryota</taxon>
        <taxon>Metazoa</taxon>
        <taxon>Ecdysozoa</taxon>
        <taxon>Arthropoda</taxon>
        <taxon>Hexapoda</taxon>
        <taxon>Insecta</taxon>
        <taxon>Pterygota</taxon>
        <taxon>Neoptera</taxon>
        <taxon>Paraneoptera</taxon>
        <taxon>Hemiptera</taxon>
        <taxon>Heteroptera</taxon>
        <taxon>Panheteroptera</taxon>
        <taxon>Nepomorpha</taxon>
        <taxon>Nepidae</taxon>
        <taxon>Ranatrinae</taxon>
        <taxon>Ranatra</taxon>
    </lineage>
</organism>
<dbReference type="Proteomes" id="UP001558652">
    <property type="component" value="Unassembled WGS sequence"/>
</dbReference>
<reference evidence="1 2" key="1">
    <citation type="submission" date="2024-07" db="EMBL/GenBank/DDBJ databases">
        <title>Chromosome-level genome assembly of the water stick insect Ranatra chinensis (Heteroptera: Nepidae).</title>
        <authorList>
            <person name="Liu X."/>
        </authorList>
    </citation>
    <scope>NUCLEOTIDE SEQUENCE [LARGE SCALE GENOMIC DNA]</scope>
    <source>
        <strain evidence="1">Cailab_2021Rc</strain>
        <tissue evidence="1">Muscle</tissue>
    </source>
</reference>